<feature type="domain" description="SsuA/THI5-like" evidence="2">
    <location>
        <begin position="49"/>
        <end position="253"/>
    </location>
</feature>
<dbReference type="PANTHER" id="PTHR30024">
    <property type="entry name" value="ALIPHATIC SULFONATES-BINDING PROTEIN-RELATED"/>
    <property type="match status" value="1"/>
</dbReference>
<name>A0ABU0DEA4_9HYPH</name>
<comment type="caution">
    <text evidence="3">The sequence shown here is derived from an EMBL/GenBank/DDBJ whole genome shotgun (WGS) entry which is preliminary data.</text>
</comment>
<dbReference type="PANTHER" id="PTHR30024:SF42">
    <property type="entry name" value="ALIPHATIC SULFONATES-BINDING PROTEIN-RELATED"/>
    <property type="match status" value="1"/>
</dbReference>
<accession>A0ABU0DEA4</accession>
<protein>
    <submittedName>
        <fullName evidence="3">NitT/TauT family transport system substrate-binding protein</fullName>
    </submittedName>
</protein>
<dbReference type="PROSITE" id="PS51257">
    <property type="entry name" value="PROKAR_LIPOPROTEIN"/>
    <property type="match status" value="1"/>
</dbReference>
<keyword evidence="1" id="KW-0732">Signal</keyword>
<dbReference type="RefSeq" id="WP_307058390.1">
    <property type="nucleotide sequence ID" value="NZ_JAUSUH010000002.1"/>
</dbReference>
<proteinExistence type="predicted"/>
<dbReference type="SUPFAM" id="SSF53850">
    <property type="entry name" value="Periplasmic binding protein-like II"/>
    <property type="match status" value="1"/>
</dbReference>
<feature type="chain" id="PRO_5045527777" evidence="1">
    <location>
        <begin position="27"/>
        <end position="319"/>
    </location>
</feature>
<dbReference type="EMBL" id="JAUSUH010000002">
    <property type="protein sequence ID" value="MDQ0346740.1"/>
    <property type="molecule type" value="Genomic_DNA"/>
</dbReference>
<evidence type="ECO:0000313" key="3">
    <source>
        <dbReference type="EMBL" id="MDQ0346740.1"/>
    </source>
</evidence>
<evidence type="ECO:0000256" key="1">
    <source>
        <dbReference type="SAM" id="SignalP"/>
    </source>
</evidence>
<evidence type="ECO:0000313" key="4">
    <source>
        <dbReference type="Proteomes" id="UP001238467"/>
    </source>
</evidence>
<feature type="signal peptide" evidence="1">
    <location>
        <begin position="1"/>
        <end position="26"/>
    </location>
</feature>
<dbReference type="Proteomes" id="UP001238467">
    <property type="component" value="Unassembled WGS sequence"/>
</dbReference>
<evidence type="ECO:0000259" key="2">
    <source>
        <dbReference type="Pfam" id="PF09084"/>
    </source>
</evidence>
<reference evidence="3 4" key="1">
    <citation type="submission" date="2023-07" db="EMBL/GenBank/DDBJ databases">
        <title>Genomic Encyclopedia of Type Strains, Phase IV (KMG-IV): sequencing the most valuable type-strain genomes for metagenomic binning, comparative biology and taxonomic classification.</title>
        <authorList>
            <person name="Goeker M."/>
        </authorList>
    </citation>
    <scope>NUCLEOTIDE SEQUENCE [LARGE SCALE GENOMIC DNA]</scope>
    <source>
        <strain evidence="3 4">DSM 1277</strain>
    </source>
</reference>
<sequence length="319" mass="34125">MLKPVGKSLAFFAALAACGLPMPASAADTVKVAVSWVGLWDTSQPTFCKDRGAFEKAGLDVRITPTRGGSETVQAVIAGGMDIGYSPGTSAAIAAFVKGAPIKIVGSEFVGQNDTFFYVPVNSPIKTIEDIAGKKVAYPRPGGATEAVLLGLKAERKLDFTPVSSGGMDATRTMTMSGQVDVGYSVPPSGLDAVAKGEIRVLFSGDVVESQREISARVNIASDDFLKNRRPVAEKFFMVLNECIDWAYANPDESAKMFAALNKIDLSTAKEALKFYNRDKLRFAPVKGFDESVKWAVTNKFIEQPLTPEQAKAIIDLVP</sequence>
<dbReference type="Pfam" id="PF09084">
    <property type="entry name" value="NMT1"/>
    <property type="match status" value="1"/>
</dbReference>
<dbReference type="InterPro" id="IPR015168">
    <property type="entry name" value="SsuA/THI5"/>
</dbReference>
<keyword evidence="4" id="KW-1185">Reference proteome</keyword>
<dbReference type="Gene3D" id="3.40.190.10">
    <property type="entry name" value="Periplasmic binding protein-like II"/>
    <property type="match status" value="2"/>
</dbReference>
<gene>
    <name evidence="3" type="ORF">J2S76_001157</name>
</gene>
<organism evidence="3 4">
    <name type="scientific">Ancylobacter vacuolatus</name>
    <dbReference type="NCBI Taxonomy" id="223389"/>
    <lineage>
        <taxon>Bacteria</taxon>
        <taxon>Pseudomonadati</taxon>
        <taxon>Pseudomonadota</taxon>
        <taxon>Alphaproteobacteria</taxon>
        <taxon>Hyphomicrobiales</taxon>
        <taxon>Xanthobacteraceae</taxon>
        <taxon>Ancylobacter</taxon>
    </lineage>
</organism>